<dbReference type="RefSeq" id="WP_072904520.1">
    <property type="nucleotide sequence ID" value="NZ_FRAD01000031.1"/>
</dbReference>
<dbReference type="InterPro" id="IPR008991">
    <property type="entry name" value="Translation_prot_SH3-like_sf"/>
</dbReference>
<dbReference type="OrthoDB" id="1683515at2"/>
<sequence>MNDDNPLGQIVYSKAGRDQGEYYIVVGLLNEDYVYICNGRTRRIEKPKKKKCKHLVFTGTYSEEIKEAILNGNCISNSKVKNSLDCLQPNKEV</sequence>
<dbReference type="InterPro" id="IPR041985">
    <property type="entry name" value="Ribosomal_eL14_KOW"/>
</dbReference>
<evidence type="ECO:0000313" key="4">
    <source>
        <dbReference type="Proteomes" id="UP000183952"/>
    </source>
</evidence>
<proteinExistence type="predicted"/>
<dbReference type="SUPFAM" id="SSF50104">
    <property type="entry name" value="Translation proteins SH3-like domain"/>
    <property type="match status" value="1"/>
</dbReference>
<dbReference type="STRING" id="1121331.SAMN02745248_02635"/>
<dbReference type="AlphaFoldDB" id="A0A1M6STD2"/>
<protein>
    <recommendedName>
        <fullName evidence="5">Ribosomal protein L14E/L6E/L27E</fullName>
    </recommendedName>
</protein>
<evidence type="ECO:0000313" key="3">
    <source>
        <dbReference type="EMBL" id="SHK47916.1"/>
    </source>
</evidence>
<name>A0A1M6STD2_9CLOT</name>
<keyword evidence="1" id="KW-0689">Ribosomal protein</keyword>
<evidence type="ECO:0000256" key="2">
    <source>
        <dbReference type="ARBA" id="ARBA00023274"/>
    </source>
</evidence>
<dbReference type="GO" id="GO:1990904">
    <property type="term" value="C:ribonucleoprotein complex"/>
    <property type="evidence" value="ECO:0007669"/>
    <property type="project" value="UniProtKB-KW"/>
</dbReference>
<dbReference type="CDD" id="cd06088">
    <property type="entry name" value="KOW_RPL14"/>
    <property type="match status" value="1"/>
</dbReference>
<dbReference type="EMBL" id="FRAD01000031">
    <property type="protein sequence ID" value="SHK47916.1"/>
    <property type="molecule type" value="Genomic_DNA"/>
</dbReference>
<dbReference type="Proteomes" id="UP000183952">
    <property type="component" value="Unassembled WGS sequence"/>
</dbReference>
<gene>
    <name evidence="3" type="ORF">SAMN02745248_02635</name>
</gene>
<reference evidence="3 4" key="1">
    <citation type="submission" date="2016-11" db="EMBL/GenBank/DDBJ databases">
        <authorList>
            <person name="Jaros S."/>
            <person name="Januszkiewicz K."/>
            <person name="Wedrychowicz H."/>
        </authorList>
    </citation>
    <scope>NUCLEOTIDE SEQUENCE [LARGE SCALE GENOMIC DNA]</scope>
    <source>
        <strain evidence="3 4">DSM 3090</strain>
    </source>
</reference>
<keyword evidence="4" id="KW-1185">Reference proteome</keyword>
<accession>A0A1M6STD2</accession>
<evidence type="ECO:0008006" key="5">
    <source>
        <dbReference type="Google" id="ProtNLM"/>
    </source>
</evidence>
<dbReference type="GO" id="GO:0005840">
    <property type="term" value="C:ribosome"/>
    <property type="evidence" value="ECO:0007669"/>
    <property type="project" value="UniProtKB-KW"/>
</dbReference>
<evidence type="ECO:0000256" key="1">
    <source>
        <dbReference type="ARBA" id="ARBA00022980"/>
    </source>
</evidence>
<organism evidence="3 4">
    <name type="scientific">Hathewaya proteolytica DSM 3090</name>
    <dbReference type="NCBI Taxonomy" id="1121331"/>
    <lineage>
        <taxon>Bacteria</taxon>
        <taxon>Bacillati</taxon>
        <taxon>Bacillota</taxon>
        <taxon>Clostridia</taxon>
        <taxon>Eubacteriales</taxon>
        <taxon>Clostridiaceae</taxon>
        <taxon>Hathewaya</taxon>
    </lineage>
</organism>
<keyword evidence="2" id="KW-0687">Ribonucleoprotein</keyword>